<accession>A0AAE1E6J4</accession>
<evidence type="ECO:0000313" key="2">
    <source>
        <dbReference type="Proteomes" id="UP001283361"/>
    </source>
</evidence>
<protein>
    <submittedName>
        <fullName evidence="1">Uncharacterized protein</fullName>
    </submittedName>
</protein>
<evidence type="ECO:0000313" key="1">
    <source>
        <dbReference type="EMBL" id="KAK3796081.1"/>
    </source>
</evidence>
<sequence>MSYPAQIFRLALVPNIMISLAITIDSAYLPVVVTRQIAAFSYHVWLSNEKTRRVSRGASYTAVPRPSGQLKASILSVSISLAVFFLSNSTSDISVALPNSELGRNTSTVTAGGRNFTQLLQELAFRVIHISIDVLGRVREEGLPFSLSTSPSITEKCLHWDLPARAVATRQSQREGRTYHNVMEPNRAHETVLLSPPPTHISLQMGIFSDLYLPS</sequence>
<dbReference type="Proteomes" id="UP001283361">
    <property type="component" value="Unassembled WGS sequence"/>
</dbReference>
<proteinExistence type="predicted"/>
<comment type="caution">
    <text evidence="1">The sequence shown here is derived from an EMBL/GenBank/DDBJ whole genome shotgun (WGS) entry which is preliminary data.</text>
</comment>
<keyword evidence="2" id="KW-1185">Reference proteome</keyword>
<gene>
    <name evidence="1" type="ORF">RRG08_017571</name>
</gene>
<dbReference type="EMBL" id="JAWDGP010000935">
    <property type="protein sequence ID" value="KAK3796081.1"/>
    <property type="molecule type" value="Genomic_DNA"/>
</dbReference>
<reference evidence="1" key="1">
    <citation type="journal article" date="2023" name="G3 (Bethesda)">
        <title>A reference genome for the long-term kleptoplast-retaining sea slug Elysia crispata morphotype clarki.</title>
        <authorList>
            <person name="Eastman K.E."/>
            <person name="Pendleton A.L."/>
            <person name="Shaikh M.A."/>
            <person name="Suttiyut T."/>
            <person name="Ogas R."/>
            <person name="Tomko P."/>
            <person name="Gavelis G."/>
            <person name="Widhalm J.R."/>
            <person name="Wisecaver J.H."/>
        </authorList>
    </citation>
    <scope>NUCLEOTIDE SEQUENCE</scope>
    <source>
        <strain evidence="1">ECLA1</strain>
    </source>
</reference>
<name>A0AAE1E6J4_9GAST</name>
<dbReference type="AlphaFoldDB" id="A0AAE1E6J4"/>
<organism evidence="1 2">
    <name type="scientific">Elysia crispata</name>
    <name type="common">lettuce slug</name>
    <dbReference type="NCBI Taxonomy" id="231223"/>
    <lineage>
        <taxon>Eukaryota</taxon>
        <taxon>Metazoa</taxon>
        <taxon>Spiralia</taxon>
        <taxon>Lophotrochozoa</taxon>
        <taxon>Mollusca</taxon>
        <taxon>Gastropoda</taxon>
        <taxon>Heterobranchia</taxon>
        <taxon>Euthyneura</taxon>
        <taxon>Panpulmonata</taxon>
        <taxon>Sacoglossa</taxon>
        <taxon>Placobranchoidea</taxon>
        <taxon>Plakobranchidae</taxon>
        <taxon>Elysia</taxon>
    </lineage>
</organism>